<dbReference type="EMBL" id="JAGTJR010000007">
    <property type="protein sequence ID" value="KAH7057112.1"/>
    <property type="molecule type" value="Genomic_DNA"/>
</dbReference>
<reference evidence="2 3" key="1">
    <citation type="journal article" date="2021" name="Nat. Commun.">
        <title>Genetic determinants of endophytism in the Arabidopsis root mycobiome.</title>
        <authorList>
            <person name="Mesny F."/>
            <person name="Miyauchi S."/>
            <person name="Thiergart T."/>
            <person name="Pickel B."/>
            <person name="Atanasova L."/>
            <person name="Karlsson M."/>
            <person name="Huettel B."/>
            <person name="Barry K.W."/>
            <person name="Haridas S."/>
            <person name="Chen C."/>
            <person name="Bauer D."/>
            <person name="Andreopoulos W."/>
            <person name="Pangilinan J."/>
            <person name="LaButti K."/>
            <person name="Riley R."/>
            <person name="Lipzen A."/>
            <person name="Clum A."/>
            <person name="Drula E."/>
            <person name="Henrissat B."/>
            <person name="Kohler A."/>
            <person name="Grigoriev I.V."/>
            <person name="Martin F.M."/>
            <person name="Hacquard S."/>
        </authorList>
    </citation>
    <scope>NUCLEOTIDE SEQUENCE [LARGE SCALE GENOMIC DNA]</scope>
    <source>
        <strain evidence="2 3">MPI-SDFR-AT-0080</strain>
    </source>
</reference>
<evidence type="ECO:0000313" key="2">
    <source>
        <dbReference type="EMBL" id="KAH7057112.1"/>
    </source>
</evidence>
<evidence type="ECO:0000313" key="3">
    <source>
        <dbReference type="Proteomes" id="UP000774617"/>
    </source>
</evidence>
<sequence length="580" mass="63856">MSGGVVVFEDCAPSTTDWALGTREIIQPAMESKEERVNKALGIEPRWAVADRAMAAWEDRAHNVHFLGRLSSHNRKTEFSLMLGHFPADTNAFVLFFHLPLRIRAGSASKPIDLFLVLPVESFESTTPFNAAPVSTSELPESHVDALKSAGLNSPLNVLRVQLRMREPGYVLMPRMKIKNELLGTPRDLLLSLRSLSQASSMTVYLKKNTYAQVALNELGSAASDHAAYTPGFRLRSMYQGRGAKQGAWELFGLTESDALLRKGNPMAAIGMEAEREGSAPPPYEEAVRTPTPSPKDLAPHTPERKPHEKQLEAPQTPDVFVKDSQSCIEETPPARTPIEKASRKRAFAEAQSPSTSDKETETRRTSKSLVRLPLFTDSTSIPGSPPLIERPHSSPPAINQPLPRHGFSIASAASPPPDDLSTDTLLREIATWLQDGWVVDANVHQKLLLPLLALGYHARWRHLRDFDLAKGRCTSQLYIRIAAQSTQADQPSVDRDIDVEEEMAHLVAWANESIFRGVESVLREETAQLGAAAARVCDSGLGAKEEYTRQKALWVASVFVCFGTSGDVEALAGRRWNVV</sequence>
<dbReference type="Proteomes" id="UP000774617">
    <property type="component" value="Unassembled WGS sequence"/>
</dbReference>
<name>A0ABQ8GIK7_9PEZI</name>
<gene>
    <name evidence="2" type="ORF">B0J12DRAFT_726250</name>
</gene>
<organism evidence="2 3">
    <name type="scientific">Macrophomina phaseolina</name>
    <dbReference type="NCBI Taxonomy" id="35725"/>
    <lineage>
        <taxon>Eukaryota</taxon>
        <taxon>Fungi</taxon>
        <taxon>Dikarya</taxon>
        <taxon>Ascomycota</taxon>
        <taxon>Pezizomycotina</taxon>
        <taxon>Dothideomycetes</taxon>
        <taxon>Dothideomycetes incertae sedis</taxon>
        <taxon>Botryosphaeriales</taxon>
        <taxon>Botryosphaeriaceae</taxon>
        <taxon>Macrophomina</taxon>
    </lineage>
</organism>
<feature type="region of interest" description="Disordered" evidence="1">
    <location>
        <begin position="274"/>
        <end position="398"/>
    </location>
</feature>
<accession>A0ABQ8GIK7</accession>
<comment type="caution">
    <text evidence="2">The sequence shown here is derived from an EMBL/GenBank/DDBJ whole genome shotgun (WGS) entry which is preliminary data.</text>
</comment>
<protein>
    <submittedName>
        <fullName evidence="2">Uncharacterized protein</fullName>
    </submittedName>
</protein>
<evidence type="ECO:0000256" key="1">
    <source>
        <dbReference type="SAM" id="MobiDB-lite"/>
    </source>
</evidence>
<feature type="compositionally biased region" description="Basic and acidic residues" evidence="1">
    <location>
        <begin position="298"/>
        <end position="312"/>
    </location>
</feature>
<proteinExistence type="predicted"/>
<keyword evidence="3" id="KW-1185">Reference proteome</keyword>